<dbReference type="AlphaFoldDB" id="A0AA38WNB5"/>
<evidence type="ECO:0000313" key="3">
    <source>
        <dbReference type="EMBL" id="KAJ9555994.1"/>
    </source>
</evidence>
<evidence type="ECO:0000313" key="4">
    <source>
        <dbReference type="Proteomes" id="UP001172457"/>
    </source>
</evidence>
<reference evidence="3" key="1">
    <citation type="submission" date="2023-03" db="EMBL/GenBank/DDBJ databases">
        <title>Chromosome-scale reference genome and RAD-based genetic map of yellow starthistle (Centaurea solstitialis) reveal putative structural variation and QTLs associated with invader traits.</title>
        <authorList>
            <person name="Reatini B."/>
            <person name="Cang F.A."/>
            <person name="Jiang Q."/>
            <person name="Mckibben M.T.W."/>
            <person name="Barker M.S."/>
            <person name="Rieseberg L.H."/>
            <person name="Dlugosch K.M."/>
        </authorList>
    </citation>
    <scope>NUCLEOTIDE SEQUENCE</scope>
    <source>
        <strain evidence="3">CAN-66</strain>
        <tissue evidence="3">Leaf</tissue>
    </source>
</reference>
<dbReference type="PANTHER" id="PTHR31071">
    <property type="entry name" value="GB|AAF24581.1"/>
    <property type="match status" value="1"/>
</dbReference>
<dbReference type="InterPro" id="IPR043424">
    <property type="entry name" value="BLT-like"/>
</dbReference>
<dbReference type="Proteomes" id="UP001172457">
    <property type="component" value="Chromosome 3"/>
</dbReference>
<accession>A0AA38WNB5</accession>
<feature type="coiled-coil region" evidence="1">
    <location>
        <begin position="217"/>
        <end position="294"/>
    </location>
</feature>
<dbReference type="PANTHER" id="PTHR31071:SF9">
    <property type="entry name" value="INTRACELLULAR PROTEIN TRANSPORT PROTEIN USO1-RELATED"/>
    <property type="match status" value="1"/>
</dbReference>
<dbReference type="EMBL" id="JARYMX010000003">
    <property type="protein sequence ID" value="KAJ9555994.1"/>
    <property type="molecule type" value="Genomic_DNA"/>
</dbReference>
<evidence type="ECO:0000256" key="1">
    <source>
        <dbReference type="SAM" id="Coils"/>
    </source>
</evidence>
<comment type="caution">
    <text evidence="3">The sequence shown here is derived from an EMBL/GenBank/DDBJ whole genome shotgun (WGS) entry which is preliminary data.</text>
</comment>
<feature type="region of interest" description="Disordered" evidence="2">
    <location>
        <begin position="373"/>
        <end position="452"/>
    </location>
</feature>
<keyword evidence="1" id="KW-0175">Coiled coil</keyword>
<feature type="compositionally biased region" description="Basic and acidic residues" evidence="2">
    <location>
        <begin position="113"/>
        <end position="123"/>
    </location>
</feature>
<name>A0AA38WNB5_9ASTR</name>
<keyword evidence="4" id="KW-1185">Reference proteome</keyword>
<evidence type="ECO:0000256" key="2">
    <source>
        <dbReference type="SAM" id="MobiDB-lite"/>
    </source>
</evidence>
<sequence length="477" mass="53604">MMGDDDKKQELSGIKIKLKNGNKTTTTTPISSWKLGFHNPSSSNLHPMNNSVISARKIAANLWEEVQPQFHFNDHAGAADNLTHHHRRRRHRSHEDSDHLDDEQQQQQQPQPPDKDPNSPEIETNVKSDIRELPSLRHLSVATNDNDLQHVSSASCCSSMQVTPFVKSATPVSYTVKTSTHLLKILNRIWNLEEQHSLNSALIKTLKRELGISRAQVTTLLEERKRDRQEMAELKKSVDERKKKAAESTRDELFDVKASLMRERKARILLESLCDEFANGIRDYEQKVRFLQQNSGKNDRTVSENEPDRLILHVSEAWLDERAQMKCDLSEKTSISDNLCSEIETFLEVKKKQSRGFGVEADEILENIEPSLQMAPGKTGHGPGATQPSSQSMSRMERLQNHGPAGPSARSMSRRVGRGSGATEPSSKPIVRGTDQGLGLGLAEPRAREGVKSNTLMAKLLEARLESQLSKSKTLRK</sequence>
<protein>
    <submittedName>
        <fullName evidence="3">Uncharacterized protein</fullName>
    </submittedName>
</protein>
<organism evidence="3 4">
    <name type="scientific">Centaurea solstitialis</name>
    <name type="common">yellow star-thistle</name>
    <dbReference type="NCBI Taxonomy" id="347529"/>
    <lineage>
        <taxon>Eukaryota</taxon>
        <taxon>Viridiplantae</taxon>
        <taxon>Streptophyta</taxon>
        <taxon>Embryophyta</taxon>
        <taxon>Tracheophyta</taxon>
        <taxon>Spermatophyta</taxon>
        <taxon>Magnoliopsida</taxon>
        <taxon>eudicotyledons</taxon>
        <taxon>Gunneridae</taxon>
        <taxon>Pentapetalae</taxon>
        <taxon>asterids</taxon>
        <taxon>campanulids</taxon>
        <taxon>Asterales</taxon>
        <taxon>Asteraceae</taxon>
        <taxon>Carduoideae</taxon>
        <taxon>Cardueae</taxon>
        <taxon>Centaureinae</taxon>
        <taxon>Centaurea</taxon>
    </lineage>
</organism>
<gene>
    <name evidence="3" type="ORF">OSB04_010608</name>
</gene>
<proteinExistence type="predicted"/>
<feature type="region of interest" description="Disordered" evidence="2">
    <location>
        <begin position="83"/>
        <end position="123"/>
    </location>
</feature>